<dbReference type="EMBL" id="CAJPDT010000087">
    <property type="protein sequence ID" value="CAF9935999.1"/>
    <property type="molecule type" value="Genomic_DNA"/>
</dbReference>
<evidence type="ECO:0000313" key="3">
    <source>
        <dbReference type="Proteomes" id="UP000664534"/>
    </source>
</evidence>
<name>A0A8H3G742_9LECA</name>
<sequence length="259" mass="28562">MAKCVACHKPLMLHVEPDEEDEDEPTGGSASANTGSYVDDDVQLQCGCHFHWQCLLDSYSMSECPNCGRNLITHTPSGEQQLLCNLKNEGGLQEGLDMLPLLTEESYLKAYPEERRCRAFLEFCGEGDVEAIVDLLNDNDEEEDGGHPDQGTGPNIDALRYQDHIGSMGSGLHVAIQNQRVEVAWLLLILASTLKMDQFPAEVLQAAHDLGIQREDQGEKTDIRSLKDSQGMTAEQRAAAIAGPWREWLQSGRLKPPAS</sequence>
<accession>A0A8H3G742</accession>
<evidence type="ECO:0000313" key="2">
    <source>
        <dbReference type="EMBL" id="CAF9935999.1"/>
    </source>
</evidence>
<organism evidence="2 3">
    <name type="scientific">Imshaugia aleurites</name>
    <dbReference type="NCBI Taxonomy" id="172621"/>
    <lineage>
        <taxon>Eukaryota</taxon>
        <taxon>Fungi</taxon>
        <taxon>Dikarya</taxon>
        <taxon>Ascomycota</taxon>
        <taxon>Pezizomycotina</taxon>
        <taxon>Lecanoromycetes</taxon>
        <taxon>OSLEUM clade</taxon>
        <taxon>Lecanoromycetidae</taxon>
        <taxon>Lecanorales</taxon>
        <taxon>Lecanorineae</taxon>
        <taxon>Parmeliaceae</taxon>
        <taxon>Imshaugia</taxon>
    </lineage>
</organism>
<protein>
    <submittedName>
        <fullName evidence="2">Uncharacterized protein</fullName>
    </submittedName>
</protein>
<feature type="compositionally biased region" description="Basic and acidic residues" evidence="1">
    <location>
        <begin position="215"/>
        <end position="227"/>
    </location>
</feature>
<evidence type="ECO:0000256" key="1">
    <source>
        <dbReference type="SAM" id="MobiDB-lite"/>
    </source>
</evidence>
<comment type="caution">
    <text evidence="2">The sequence shown here is derived from an EMBL/GenBank/DDBJ whole genome shotgun (WGS) entry which is preliminary data.</text>
</comment>
<keyword evidence="3" id="KW-1185">Reference proteome</keyword>
<dbReference type="AlphaFoldDB" id="A0A8H3G742"/>
<gene>
    <name evidence="2" type="ORF">IMSHALPRED_010425</name>
</gene>
<reference evidence="2" key="1">
    <citation type="submission" date="2021-03" db="EMBL/GenBank/DDBJ databases">
        <authorList>
            <person name="Tagirdzhanova G."/>
        </authorList>
    </citation>
    <scope>NUCLEOTIDE SEQUENCE</scope>
</reference>
<feature type="region of interest" description="Disordered" evidence="1">
    <location>
        <begin position="15"/>
        <end position="34"/>
    </location>
</feature>
<feature type="region of interest" description="Disordered" evidence="1">
    <location>
        <begin position="215"/>
        <end position="234"/>
    </location>
</feature>
<proteinExistence type="predicted"/>
<dbReference type="Proteomes" id="UP000664534">
    <property type="component" value="Unassembled WGS sequence"/>
</dbReference>
<dbReference type="OrthoDB" id="46529at2759"/>